<gene>
    <name evidence="2" type="ORF">SCULI_v1c07800</name>
</gene>
<keyword evidence="1" id="KW-0472">Membrane</keyword>
<reference evidence="2 3" key="1">
    <citation type="journal article" date="2014" name="Genome Biol. Evol.">
        <title>Molecular evolution of the substrate utilization strategies and putative virulence factors in mosquito-associated Spiroplasma species.</title>
        <authorList>
            <person name="Chang T.H."/>
            <person name="Lo W.S."/>
            <person name="Ku C."/>
            <person name="Chen L.L."/>
            <person name="Kuo C.H."/>
        </authorList>
    </citation>
    <scope>NUCLEOTIDE SEQUENCE [LARGE SCALE GENOMIC DNA]</scope>
    <source>
        <strain evidence="2">AES-1</strain>
    </source>
</reference>
<dbReference type="eggNOG" id="ENOG502ZXKS">
    <property type="taxonomic scope" value="Bacteria"/>
</dbReference>
<keyword evidence="3" id="KW-1185">Reference proteome</keyword>
<evidence type="ECO:0008006" key="4">
    <source>
        <dbReference type="Google" id="ProtNLM"/>
    </source>
</evidence>
<name>W6A807_9MOLU</name>
<dbReference type="STRING" id="1276246.SCULI_v1c07800"/>
<keyword evidence="1" id="KW-0812">Transmembrane</keyword>
<feature type="transmembrane region" description="Helical" evidence="1">
    <location>
        <begin position="57"/>
        <end position="79"/>
    </location>
</feature>
<dbReference type="RefSeq" id="WP_025363350.1">
    <property type="nucleotide sequence ID" value="NZ_CP006681.1"/>
</dbReference>
<dbReference type="KEGG" id="scq:SCULI_v1c07800"/>
<dbReference type="Proteomes" id="UP000019267">
    <property type="component" value="Chromosome"/>
</dbReference>
<sequence>MKRNNKDSLNKQLKDLSKQNRLAHKQEVEDIVKDVQTDFLNREYDYNNAKRLNLIDYILIVLISATLVGLSFIIAIFGLKDISKTEYFTTASGAILLFTALIMGFIRNNNSAKFYNDSRRRYQPTFTEEEARNRRISKIILFTSLILLIVSIIFWIVL</sequence>
<evidence type="ECO:0000313" key="3">
    <source>
        <dbReference type="Proteomes" id="UP000019267"/>
    </source>
</evidence>
<keyword evidence="1" id="KW-1133">Transmembrane helix</keyword>
<accession>W6A807</accession>
<dbReference type="OrthoDB" id="400297at2"/>
<dbReference type="AlphaFoldDB" id="W6A807"/>
<protein>
    <recommendedName>
        <fullName evidence="4">Transmembrane protein</fullName>
    </recommendedName>
</protein>
<feature type="transmembrane region" description="Helical" evidence="1">
    <location>
        <begin position="139"/>
        <end position="157"/>
    </location>
</feature>
<evidence type="ECO:0000256" key="1">
    <source>
        <dbReference type="SAM" id="Phobius"/>
    </source>
</evidence>
<dbReference type="EMBL" id="CP006681">
    <property type="protein sequence ID" value="AHI53121.1"/>
    <property type="molecule type" value="Genomic_DNA"/>
</dbReference>
<proteinExistence type="predicted"/>
<dbReference type="HOGENOM" id="CLU_136756_0_0_14"/>
<organism evidence="2 3">
    <name type="scientific">Spiroplasma culicicola AES-1</name>
    <dbReference type="NCBI Taxonomy" id="1276246"/>
    <lineage>
        <taxon>Bacteria</taxon>
        <taxon>Bacillati</taxon>
        <taxon>Mycoplasmatota</taxon>
        <taxon>Mollicutes</taxon>
        <taxon>Entomoplasmatales</taxon>
        <taxon>Spiroplasmataceae</taxon>
        <taxon>Spiroplasma</taxon>
    </lineage>
</organism>
<feature type="transmembrane region" description="Helical" evidence="1">
    <location>
        <begin position="85"/>
        <end position="106"/>
    </location>
</feature>
<evidence type="ECO:0000313" key="2">
    <source>
        <dbReference type="EMBL" id="AHI53121.1"/>
    </source>
</evidence>